<evidence type="ECO:0000313" key="5">
    <source>
        <dbReference type="EMBL" id="KAK3247294.1"/>
    </source>
</evidence>
<feature type="repeat" description="ANK" evidence="3">
    <location>
        <begin position="508"/>
        <end position="540"/>
    </location>
</feature>
<dbReference type="SUPFAM" id="SSF48403">
    <property type="entry name" value="Ankyrin repeat"/>
    <property type="match status" value="3"/>
</dbReference>
<dbReference type="EMBL" id="LGRX02029089">
    <property type="protein sequence ID" value="KAK3247294.1"/>
    <property type="molecule type" value="Genomic_DNA"/>
</dbReference>
<proteinExistence type="predicted"/>
<keyword evidence="1" id="KW-0677">Repeat</keyword>
<feature type="repeat" description="ANK" evidence="3">
    <location>
        <begin position="354"/>
        <end position="386"/>
    </location>
</feature>
<feature type="repeat" description="ANK" evidence="3">
    <location>
        <begin position="457"/>
        <end position="489"/>
    </location>
</feature>
<dbReference type="PANTHER" id="PTHR24198">
    <property type="entry name" value="ANKYRIN REPEAT AND PROTEIN KINASE DOMAIN-CONTAINING PROTEIN"/>
    <property type="match status" value="1"/>
</dbReference>
<dbReference type="Pfam" id="PF12796">
    <property type="entry name" value="Ank_2"/>
    <property type="match status" value="4"/>
</dbReference>
<reference evidence="5 6" key="1">
    <citation type="journal article" date="2015" name="Genome Biol. Evol.">
        <title>Comparative Genomics of a Bacterivorous Green Alga Reveals Evolutionary Causalities and Consequences of Phago-Mixotrophic Mode of Nutrition.</title>
        <authorList>
            <person name="Burns J.A."/>
            <person name="Paasch A."/>
            <person name="Narechania A."/>
            <person name="Kim E."/>
        </authorList>
    </citation>
    <scope>NUCLEOTIDE SEQUENCE [LARGE SCALE GENOMIC DNA]</scope>
    <source>
        <strain evidence="5 6">PLY_AMNH</strain>
    </source>
</reference>
<feature type="repeat" description="ANK" evidence="3">
    <location>
        <begin position="738"/>
        <end position="770"/>
    </location>
</feature>
<feature type="repeat" description="ANK" evidence="3">
    <location>
        <begin position="574"/>
        <end position="606"/>
    </location>
</feature>
<name>A0AAE0C3W9_9CHLO</name>
<feature type="repeat" description="ANK" evidence="3">
    <location>
        <begin position="771"/>
        <end position="803"/>
    </location>
</feature>
<dbReference type="PANTHER" id="PTHR24198:SF194">
    <property type="entry name" value="INVERSIN-A"/>
    <property type="match status" value="1"/>
</dbReference>
<evidence type="ECO:0000256" key="2">
    <source>
        <dbReference type="ARBA" id="ARBA00023043"/>
    </source>
</evidence>
<accession>A0AAE0C3W9</accession>
<feature type="repeat" description="ANK" evidence="3">
    <location>
        <begin position="101"/>
        <end position="133"/>
    </location>
</feature>
<dbReference type="SMART" id="SM00248">
    <property type="entry name" value="ANK"/>
    <property type="match status" value="13"/>
</dbReference>
<feature type="repeat" description="ANK" evidence="3">
    <location>
        <begin position="705"/>
        <end position="737"/>
    </location>
</feature>
<dbReference type="Proteomes" id="UP001190700">
    <property type="component" value="Unassembled WGS sequence"/>
</dbReference>
<feature type="region of interest" description="Disordered" evidence="4">
    <location>
        <begin position="910"/>
        <end position="962"/>
    </location>
</feature>
<feature type="compositionally biased region" description="Polar residues" evidence="4">
    <location>
        <begin position="946"/>
        <end position="962"/>
    </location>
</feature>
<keyword evidence="6" id="KW-1185">Reference proteome</keyword>
<sequence>MRRGAWLGEPKNVKAWTIIPALQLGVHPKDQSEQDALLNTPLRMAVIQSSIALAFITACPLRLHPSAAYSYMISRRVLQGHTALVEHLIQGGADCCRRDMFEYTVLHWAAIKGRSDIVAKLINAGTDVHARSKNGLTAVALAYDDTTREMLLKAGASNFLADDDVAKELLKEMEAWRKDPAAAAGALQQASADGDTATLTRMLQMGVGADSPNQSAGEGPPQWERAECDLFDFTREHQRSPVEEAIVNGHTAAVDILVGCGASIYPAQYVRDGRSLGQHCPDQIRSKLCKTALHLAVANGSSEILHTLIQAGAAVNEGDMRHRTPLHLAAALGNTEAATTLIQVGALVNALDMYGHSPLHLASENGHVAVVDALIGGGALVAVENEATGEYGLKNATGLRGPAVLMATRAKTVFWNARTPLPSATDRGEYPGHATLLDIFLSSSPAFKQNLQKLAQRHNTPLHLAASNGHTTVVEALVKGGAFINAKDADEEVEAPGLLGGSHHIFWKRNTSLHLAALNGHLETVQALIAAGADIHAKNSREESPLHLAACGGAVPVLEALITAGALAHVVDKEGCTPLHLAAYKGRTKAAEALLTLGADLQAQGQVQSGLRRFQPWQEIAVVPPGAVVEYMDPDAWMRGADKKPPPSGFVKGEVIAYDEANDTHILVTRERDGEKVDDTKEMKLTLKNVQFKLFAKDGVTAVLNGMTPLMLAACKGQTTTIDFLIKSGADIHLSTQHGYTPLHYAAKQGHTSAVAALITAGADIHAKDMQHRTALHVAVNNGHLATGEQLVAAGADDQAQDVDGETPAAALATQKAEEKNAPSKNTEASTVVMLKVSGAKLDVNGEYTQDGVHNGKPKYKSVEGHIIYFAGVWKMNDVDDTDAWYYTSMACGSLHFVHDDTLLHIENNWEPEAPMTPPPRSWNPRGQMSGVKSLPLSGPSLSISDTSHSPSDLTSGIVSLS</sequence>
<dbReference type="PROSITE" id="PS50297">
    <property type="entry name" value="ANK_REP_REGION"/>
    <property type="match status" value="11"/>
</dbReference>
<dbReference type="InterPro" id="IPR002110">
    <property type="entry name" value="Ankyrin_rpt"/>
</dbReference>
<gene>
    <name evidence="5" type="ORF">CYMTET_43203</name>
</gene>
<feature type="repeat" description="ANK" evidence="3">
    <location>
        <begin position="321"/>
        <end position="353"/>
    </location>
</feature>
<evidence type="ECO:0000256" key="1">
    <source>
        <dbReference type="ARBA" id="ARBA00022737"/>
    </source>
</evidence>
<keyword evidence="2 3" id="KW-0040">ANK repeat</keyword>
<organism evidence="5 6">
    <name type="scientific">Cymbomonas tetramitiformis</name>
    <dbReference type="NCBI Taxonomy" id="36881"/>
    <lineage>
        <taxon>Eukaryota</taxon>
        <taxon>Viridiplantae</taxon>
        <taxon>Chlorophyta</taxon>
        <taxon>Pyramimonadophyceae</taxon>
        <taxon>Pyramimonadales</taxon>
        <taxon>Pyramimonadaceae</taxon>
        <taxon>Cymbomonas</taxon>
    </lineage>
</organism>
<dbReference type="AlphaFoldDB" id="A0AAE0C3W9"/>
<dbReference type="Pfam" id="PF00023">
    <property type="entry name" value="Ank"/>
    <property type="match status" value="2"/>
</dbReference>
<evidence type="ECO:0000256" key="3">
    <source>
        <dbReference type="PROSITE-ProRule" id="PRU00023"/>
    </source>
</evidence>
<dbReference type="PRINTS" id="PR01415">
    <property type="entry name" value="ANKYRIN"/>
</dbReference>
<evidence type="ECO:0000256" key="4">
    <source>
        <dbReference type="SAM" id="MobiDB-lite"/>
    </source>
</evidence>
<protein>
    <submittedName>
        <fullName evidence="5">Uncharacterized protein</fullName>
    </submittedName>
</protein>
<feature type="repeat" description="ANK" evidence="3">
    <location>
        <begin position="288"/>
        <end position="320"/>
    </location>
</feature>
<comment type="caution">
    <text evidence="5">The sequence shown here is derived from an EMBL/GenBank/DDBJ whole genome shotgun (WGS) entry which is preliminary data.</text>
</comment>
<dbReference type="Gene3D" id="1.25.40.20">
    <property type="entry name" value="Ankyrin repeat-containing domain"/>
    <property type="match status" value="6"/>
</dbReference>
<dbReference type="PROSITE" id="PS50088">
    <property type="entry name" value="ANK_REPEAT"/>
    <property type="match status" value="11"/>
</dbReference>
<dbReference type="InterPro" id="IPR036770">
    <property type="entry name" value="Ankyrin_rpt-contain_sf"/>
</dbReference>
<feature type="compositionally biased region" description="Low complexity" evidence="4">
    <location>
        <begin position="930"/>
        <end position="945"/>
    </location>
</feature>
<evidence type="ECO:0000313" key="6">
    <source>
        <dbReference type="Proteomes" id="UP001190700"/>
    </source>
</evidence>
<feature type="repeat" description="ANK" evidence="3">
    <location>
        <begin position="541"/>
        <end position="573"/>
    </location>
</feature>